<dbReference type="Proteomes" id="UP000236291">
    <property type="component" value="Unassembled WGS sequence"/>
</dbReference>
<accession>A0A2K3KHN2</accession>
<protein>
    <submittedName>
        <fullName evidence="1">Uncharacterized protein</fullName>
    </submittedName>
</protein>
<organism evidence="1 2">
    <name type="scientific">Trifolium pratense</name>
    <name type="common">Red clover</name>
    <dbReference type="NCBI Taxonomy" id="57577"/>
    <lineage>
        <taxon>Eukaryota</taxon>
        <taxon>Viridiplantae</taxon>
        <taxon>Streptophyta</taxon>
        <taxon>Embryophyta</taxon>
        <taxon>Tracheophyta</taxon>
        <taxon>Spermatophyta</taxon>
        <taxon>Magnoliopsida</taxon>
        <taxon>eudicotyledons</taxon>
        <taxon>Gunneridae</taxon>
        <taxon>Pentapetalae</taxon>
        <taxon>rosids</taxon>
        <taxon>fabids</taxon>
        <taxon>Fabales</taxon>
        <taxon>Fabaceae</taxon>
        <taxon>Papilionoideae</taxon>
        <taxon>50 kb inversion clade</taxon>
        <taxon>NPAAA clade</taxon>
        <taxon>Hologalegina</taxon>
        <taxon>IRL clade</taxon>
        <taxon>Trifolieae</taxon>
        <taxon>Trifolium</taxon>
    </lineage>
</organism>
<gene>
    <name evidence="1" type="ORF">L195_g062772</name>
</gene>
<dbReference type="AlphaFoldDB" id="A0A2K3KHN2"/>
<sequence length="81" mass="8335">GSDLGVGVSWSVFWRVWWFGADPEVLCGLGVVVMSFVGVEMVAGGLGLQWWPCCSCDPVVVFDFGGGGGCLPGGHFAAPVG</sequence>
<proteinExistence type="predicted"/>
<name>A0A2K3KHN2_TRIPR</name>
<feature type="non-terminal residue" evidence="1">
    <location>
        <position position="1"/>
    </location>
</feature>
<evidence type="ECO:0000313" key="2">
    <source>
        <dbReference type="Proteomes" id="UP000236291"/>
    </source>
</evidence>
<evidence type="ECO:0000313" key="1">
    <source>
        <dbReference type="EMBL" id="PNX65786.1"/>
    </source>
</evidence>
<reference evidence="1 2" key="1">
    <citation type="journal article" date="2014" name="Am. J. Bot.">
        <title>Genome assembly and annotation for red clover (Trifolium pratense; Fabaceae).</title>
        <authorList>
            <person name="Istvanek J."/>
            <person name="Jaros M."/>
            <person name="Krenek A."/>
            <person name="Repkova J."/>
        </authorList>
    </citation>
    <scope>NUCLEOTIDE SEQUENCE [LARGE SCALE GENOMIC DNA]</scope>
    <source>
        <strain evidence="2">cv. Tatra</strain>
        <tissue evidence="1">Young leaves</tissue>
    </source>
</reference>
<comment type="caution">
    <text evidence="1">The sequence shown here is derived from an EMBL/GenBank/DDBJ whole genome shotgun (WGS) entry which is preliminary data.</text>
</comment>
<reference evidence="1 2" key="2">
    <citation type="journal article" date="2017" name="Front. Plant Sci.">
        <title>Gene Classification and Mining of Molecular Markers Useful in Red Clover (Trifolium pratense) Breeding.</title>
        <authorList>
            <person name="Istvanek J."/>
            <person name="Dluhosova J."/>
            <person name="Dluhos P."/>
            <person name="Patkova L."/>
            <person name="Nedelnik J."/>
            <person name="Repkova J."/>
        </authorList>
    </citation>
    <scope>NUCLEOTIDE SEQUENCE [LARGE SCALE GENOMIC DNA]</scope>
    <source>
        <strain evidence="2">cv. Tatra</strain>
        <tissue evidence="1">Young leaves</tissue>
    </source>
</reference>
<dbReference type="EMBL" id="ASHM01184822">
    <property type="protein sequence ID" value="PNX65786.1"/>
    <property type="molecule type" value="Genomic_DNA"/>
</dbReference>